<reference evidence="2 3" key="1">
    <citation type="submission" date="2017-08" db="EMBL/GenBank/DDBJ databases">
        <title>Complete Genome Sequence of Streptomyces formicae KY5, the formicamycin producer.</title>
        <authorList>
            <person name="Holmes N.A."/>
            <person name="Devine R."/>
            <person name="Qin Z."/>
            <person name="Seipke R.F."/>
            <person name="Wilkinson B."/>
            <person name="Hutchings M.I."/>
        </authorList>
    </citation>
    <scope>NUCLEOTIDE SEQUENCE [LARGE SCALE GENOMIC DNA]</scope>
    <source>
        <strain evidence="2 3">KY5</strain>
    </source>
</reference>
<dbReference type="KEGG" id="sfk:KY5_7604"/>
<dbReference type="EMBL" id="CP022685">
    <property type="protein sequence ID" value="ATL32622.1"/>
    <property type="molecule type" value="Genomic_DNA"/>
</dbReference>
<keyword evidence="3" id="KW-1185">Reference proteome</keyword>
<keyword evidence="1" id="KW-0812">Transmembrane</keyword>
<keyword evidence="1" id="KW-1133">Transmembrane helix</keyword>
<sequence length="87" mass="9446">MLLKRLTKSMQHRVAHPVATGAAVLLVGFSWAMESFLGKVTINRGYSTFDFPLVLNLGSVAVCLMACAKLTATGPGWKLTGRQESRH</sequence>
<proteinExistence type="predicted"/>
<name>A0A291QM53_9ACTN</name>
<keyword evidence="1" id="KW-0472">Membrane</keyword>
<protein>
    <submittedName>
        <fullName evidence="2">Uncharacterized protein</fullName>
    </submittedName>
</protein>
<feature type="transmembrane region" description="Helical" evidence="1">
    <location>
        <begin position="14"/>
        <end position="33"/>
    </location>
</feature>
<dbReference type="Proteomes" id="UP000221011">
    <property type="component" value="Chromosome"/>
</dbReference>
<evidence type="ECO:0000256" key="1">
    <source>
        <dbReference type="SAM" id="Phobius"/>
    </source>
</evidence>
<accession>A0A291QM53</accession>
<gene>
    <name evidence="2" type="ORF">KY5_7604</name>
</gene>
<evidence type="ECO:0000313" key="2">
    <source>
        <dbReference type="EMBL" id="ATL32622.1"/>
    </source>
</evidence>
<dbReference type="AlphaFoldDB" id="A0A291QM53"/>
<evidence type="ECO:0000313" key="3">
    <source>
        <dbReference type="Proteomes" id="UP000221011"/>
    </source>
</evidence>
<organism evidence="2 3">
    <name type="scientific">Streptomyces formicae</name>
    <dbReference type="NCBI Taxonomy" id="1616117"/>
    <lineage>
        <taxon>Bacteria</taxon>
        <taxon>Bacillati</taxon>
        <taxon>Actinomycetota</taxon>
        <taxon>Actinomycetes</taxon>
        <taxon>Kitasatosporales</taxon>
        <taxon>Streptomycetaceae</taxon>
        <taxon>Streptomyces</taxon>
    </lineage>
</organism>
<feature type="transmembrane region" description="Helical" evidence="1">
    <location>
        <begin position="53"/>
        <end position="72"/>
    </location>
</feature>